<dbReference type="PANTHER" id="PTHR32322">
    <property type="entry name" value="INNER MEMBRANE TRANSPORTER"/>
    <property type="match status" value="1"/>
</dbReference>
<feature type="transmembrane region" description="Helical" evidence="7">
    <location>
        <begin position="285"/>
        <end position="304"/>
    </location>
</feature>
<organism evidence="9 10">
    <name type="scientific">Collinsella ihumii</name>
    <dbReference type="NCBI Taxonomy" id="1720204"/>
    <lineage>
        <taxon>Bacteria</taxon>
        <taxon>Bacillati</taxon>
        <taxon>Actinomycetota</taxon>
        <taxon>Coriobacteriia</taxon>
        <taxon>Coriobacteriales</taxon>
        <taxon>Coriobacteriaceae</taxon>
        <taxon>Collinsella</taxon>
    </lineage>
</organism>
<feature type="transmembrane region" description="Helical" evidence="7">
    <location>
        <begin position="84"/>
        <end position="104"/>
    </location>
</feature>
<dbReference type="InterPro" id="IPR000620">
    <property type="entry name" value="EamA_dom"/>
</dbReference>
<name>A0A921LQV3_9ACTN</name>
<evidence type="ECO:0000256" key="1">
    <source>
        <dbReference type="ARBA" id="ARBA00004651"/>
    </source>
</evidence>
<feature type="transmembrane region" description="Helical" evidence="7">
    <location>
        <begin position="145"/>
        <end position="166"/>
    </location>
</feature>
<comment type="caution">
    <text evidence="9">The sequence shown here is derived from an EMBL/GenBank/DDBJ whole genome shotgun (WGS) entry which is preliminary data.</text>
</comment>
<protein>
    <submittedName>
        <fullName evidence="9">DMT family transporter</fullName>
    </submittedName>
</protein>
<evidence type="ECO:0000313" key="10">
    <source>
        <dbReference type="Proteomes" id="UP000746751"/>
    </source>
</evidence>
<evidence type="ECO:0000256" key="4">
    <source>
        <dbReference type="ARBA" id="ARBA00022692"/>
    </source>
</evidence>
<dbReference type="SUPFAM" id="SSF103481">
    <property type="entry name" value="Multidrug resistance efflux transporter EmrE"/>
    <property type="match status" value="2"/>
</dbReference>
<keyword evidence="4 7" id="KW-0812">Transmembrane</keyword>
<evidence type="ECO:0000313" key="9">
    <source>
        <dbReference type="EMBL" id="HJG31361.1"/>
    </source>
</evidence>
<dbReference type="Proteomes" id="UP000746751">
    <property type="component" value="Unassembled WGS sequence"/>
</dbReference>
<keyword evidence="5 7" id="KW-1133">Transmembrane helix</keyword>
<feature type="domain" description="EamA" evidence="8">
    <location>
        <begin position="16"/>
        <end position="157"/>
    </location>
</feature>
<evidence type="ECO:0000259" key="8">
    <source>
        <dbReference type="Pfam" id="PF00892"/>
    </source>
</evidence>
<feature type="transmembrane region" description="Helical" evidence="7">
    <location>
        <begin position="203"/>
        <end position="223"/>
    </location>
</feature>
<sequence>MTVQKRPLLTRTWCVCLLAMVCCALWGSAIPCIKIGCRLLGISSADVPSELLFAGLRFALAGVIALTAASIAERRPVRIKRSSLGMVVRLSLAQTIVQYAFFYIGVSHASGVKGTIVNASSTFLTILVATLVFRQERMTTRKLAGCLIGFAGVVLVNLTGDLGGAMTLTGEGFILVASLSYAVSSSLIRIYSQRENPVALSGYQFVLGGLVLAGAGACMGGRIPHIDPAGVGMLVYLAFVSGIAYSLWSVLLKYNPTSRVAIFGFMNPIFGVILSSILLGEAGTLPWQQTAVALVLITAGIVIVNRAPQAERAK</sequence>
<evidence type="ECO:0000256" key="7">
    <source>
        <dbReference type="SAM" id="Phobius"/>
    </source>
</evidence>
<keyword evidence="6 7" id="KW-0472">Membrane</keyword>
<proteinExistence type="inferred from homology"/>
<dbReference type="Pfam" id="PF00892">
    <property type="entry name" value="EamA"/>
    <property type="match status" value="2"/>
</dbReference>
<dbReference type="GO" id="GO:0005886">
    <property type="term" value="C:plasma membrane"/>
    <property type="evidence" value="ECO:0007669"/>
    <property type="project" value="UniProtKB-SubCell"/>
</dbReference>
<reference evidence="9" key="1">
    <citation type="journal article" date="2021" name="PeerJ">
        <title>Extensive microbial diversity within the chicken gut microbiome revealed by metagenomics and culture.</title>
        <authorList>
            <person name="Gilroy R."/>
            <person name="Ravi A."/>
            <person name="Getino M."/>
            <person name="Pursley I."/>
            <person name="Horton D.L."/>
            <person name="Alikhan N.F."/>
            <person name="Baker D."/>
            <person name="Gharbi K."/>
            <person name="Hall N."/>
            <person name="Watson M."/>
            <person name="Adriaenssens E.M."/>
            <person name="Foster-Nyarko E."/>
            <person name="Jarju S."/>
            <person name="Secka A."/>
            <person name="Antonio M."/>
            <person name="Oren A."/>
            <person name="Chaudhuri R.R."/>
            <person name="La Ragione R."/>
            <person name="Hildebrand F."/>
            <person name="Pallen M.J."/>
        </authorList>
    </citation>
    <scope>NUCLEOTIDE SEQUENCE</scope>
    <source>
        <strain evidence="9">ChiGjej2B2-7701</strain>
    </source>
</reference>
<feature type="transmembrane region" description="Helical" evidence="7">
    <location>
        <begin position="53"/>
        <end position="72"/>
    </location>
</feature>
<feature type="transmembrane region" description="Helical" evidence="7">
    <location>
        <begin position="229"/>
        <end position="248"/>
    </location>
</feature>
<dbReference type="InterPro" id="IPR050638">
    <property type="entry name" value="AA-Vitamin_Transporters"/>
</dbReference>
<dbReference type="EMBL" id="DYVF01000049">
    <property type="protein sequence ID" value="HJG31361.1"/>
    <property type="molecule type" value="Genomic_DNA"/>
</dbReference>
<evidence type="ECO:0000256" key="2">
    <source>
        <dbReference type="ARBA" id="ARBA00007362"/>
    </source>
</evidence>
<evidence type="ECO:0000256" key="6">
    <source>
        <dbReference type="ARBA" id="ARBA00023136"/>
    </source>
</evidence>
<comment type="subcellular location">
    <subcellularLocation>
        <location evidence="1">Cell membrane</location>
        <topology evidence="1">Multi-pass membrane protein</topology>
    </subcellularLocation>
</comment>
<reference evidence="9" key="2">
    <citation type="submission" date="2021-09" db="EMBL/GenBank/DDBJ databases">
        <authorList>
            <person name="Gilroy R."/>
        </authorList>
    </citation>
    <scope>NUCLEOTIDE SEQUENCE</scope>
    <source>
        <strain evidence="9">ChiGjej2B2-7701</strain>
    </source>
</reference>
<dbReference type="PANTHER" id="PTHR32322:SF18">
    <property type="entry name" value="S-ADENOSYLMETHIONINE_S-ADENOSYLHOMOCYSTEINE TRANSPORTER"/>
    <property type="match status" value="1"/>
</dbReference>
<keyword evidence="3" id="KW-1003">Cell membrane</keyword>
<feature type="transmembrane region" description="Helical" evidence="7">
    <location>
        <begin position="260"/>
        <end position="279"/>
    </location>
</feature>
<gene>
    <name evidence="9" type="ORF">K8U80_08205</name>
</gene>
<feature type="transmembrane region" description="Helical" evidence="7">
    <location>
        <begin position="172"/>
        <end position="191"/>
    </location>
</feature>
<evidence type="ECO:0000256" key="3">
    <source>
        <dbReference type="ARBA" id="ARBA00022475"/>
    </source>
</evidence>
<evidence type="ECO:0000256" key="5">
    <source>
        <dbReference type="ARBA" id="ARBA00022989"/>
    </source>
</evidence>
<dbReference type="InterPro" id="IPR037185">
    <property type="entry name" value="EmrE-like"/>
</dbReference>
<accession>A0A921LQV3</accession>
<comment type="similarity">
    <text evidence="2">Belongs to the EamA transporter family.</text>
</comment>
<feature type="transmembrane region" description="Helical" evidence="7">
    <location>
        <begin position="116"/>
        <end position="133"/>
    </location>
</feature>
<dbReference type="AlphaFoldDB" id="A0A921LQV3"/>
<feature type="domain" description="EamA" evidence="8">
    <location>
        <begin position="169"/>
        <end position="305"/>
    </location>
</feature>